<feature type="domain" description="Sirohaem synthase dimerisation" evidence="8">
    <location>
        <begin position="150"/>
        <end position="207"/>
    </location>
</feature>
<dbReference type="EC" id="1.3.1.76" evidence="2"/>
<dbReference type="InterPro" id="IPR019478">
    <property type="entry name" value="Sirohaem_synthase_dimer_dom"/>
</dbReference>
<keyword evidence="11" id="KW-1185">Reference proteome</keyword>
<evidence type="ECO:0000313" key="11">
    <source>
        <dbReference type="Proteomes" id="UP001595740"/>
    </source>
</evidence>
<evidence type="ECO:0000256" key="1">
    <source>
        <dbReference type="ARBA" id="ARBA00005010"/>
    </source>
</evidence>
<dbReference type="Pfam" id="PF10414">
    <property type="entry name" value="CysG_dimeriser"/>
    <property type="match status" value="1"/>
</dbReference>
<evidence type="ECO:0000256" key="3">
    <source>
        <dbReference type="ARBA" id="ARBA00023002"/>
    </source>
</evidence>
<evidence type="ECO:0000256" key="6">
    <source>
        <dbReference type="ARBA" id="ARBA00047561"/>
    </source>
</evidence>
<organism evidence="10 11">
    <name type="scientific">Lysobacter cavernae</name>
    <dbReference type="NCBI Taxonomy" id="1685901"/>
    <lineage>
        <taxon>Bacteria</taxon>
        <taxon>Pseudomonadati</taxon>
        <taxon>Pseudomonadota</taxon>
        <taxon>Gammaproteobacteria</taxon>
        <taxon>Lysobacterales</taxon>
        <taxon>Lysobacteraceae</taxon>
        <taxon>Lysobacter</taxon>
    </lineage>
</organism>
<protein>
    <recommendedName>
        <fullName evidence="2">precorrin-2 dehydrogenase</fullName>
        <ecNumber evidence="2">1.3.1.76</ecNumber>
    </recommendedName>
</protein>
<reference evidence="11" key="1">
    <citation type="journal article" date="2019" name="Int. J. Syst. Evol. Microbiol.">
        <title>The Global Catalogue of Microorganisms (GCM) 10K type strain sequencing project: providing services to taxonomists for standard genome sequencing and annotation.</title>
        <authorList>
            <consortium name="The Broad Institute Genomics Platform"/>
            <consortium name="The Broad Institute Genome Sequencing Center for Infectious Disease"/>
            <person name="Wu L."/>
            <person name="Ma J."/>
        </authorList>
    </citation>
    <scope>NUCLEOTIDE SEQUENCE [LARGE SCALE GENOMIC DNA]</scope>
    <source>
        <strain evidence="11">KCTC 42875</strain>
    </source>
</reference>
<dbReference type="SUPFAM" id="SSF51735">
    <property type="entry name" value="NAD(P)-binding Rossmann-fold domains"/>
    <property type="match status" value="1"/>
</dbReference>
<dbReference type="InterPro" id="IPR035996">
    <property type="entry name" value="4pyrrol_Methylase_sf"/>
</dbReference>
<dbReference type="EMBL" id="JBHRXK010000002">
    <property type="protein sequence ID" value="MFC3550514.1"/>
    <property type="molecule type" value="Genomic_DNA"/>
</dbReference>
<feature type="domain" description="Siroheme synthase central" evidence="9">
    <location>
        <begin position="121"/>
        <end position="146"/>
    </location>
</feature>
<name>A0ABV7RLJ7_9GAMM</name>
<keyword evidence="5" id="KW-0627">Porphyrin biosynthesis</keyword>
<dbReference type="InterPro" id="IPR036291">
    <property type="entry name" value="NAD(P)-bd_dom_sf"/>
</dbReference>
<evidence type="ECO:0000259" key="9">
    <source>
        <dbReference type="Pfam" id="PF14824"/>
    </source>
</evidence>
<evidence type="ECO:0000256" key="5">
    <source>
        <dbReference type="ARBA" id="ARBA00023244"/>
    </source>
</evidence>
<dbReference type="InterPro" id="IPR028161">
    <property type="entry name" value="Met8-like"/>
</dbReference>
<evidence type="ECO:0000259" key="7">
    <source>
        <dbReference type="Pfam" id="PF00590"/>
    </source>
</evidence>
<evidence type="ECO:0000313" key="10">
    <source>
        <dbReference type="EMBL" id="MFC3550514.1"/>
    </source>
</evidence>
<evidence type="ECO:0000259" key="8">
    <source>
        <dbReference type="Pfam" id="PF10414"/>
    </source>
</evidence>
<dbReference type="RefSeq" id="WP_386758270.1">
    <property type="nucleotide sequence ID" value="NZ_JBHRXK010000002.1"/>
</dbReference>
<dbReference type="Proteomes" id="UP001595740">
    <property type="component" value="Unassembled WGS sequence"/>
</dbReference>
<accession>A0ABV7RLJ7</accession>
<dbReference type="InterPro" id="IPR014777">
    <property type="entry name" value="4pyrrole_Mease_sub1"/>
</dbReference>
<keyword evidence="4" id="KW-0520">NAD</keyword>
<dbReference type="Gene3D" id="3.40.1010.10">
    <property type="entry name" value="Cobalt-precorrin-4 Transmethylase, Domain 1"/>
    <property type="match status" value="1"/>
</dbReference>
<comment type="caution">
    <text evidence="10">The sequence shown here is derived from an EMBL/GenBank/DDBJ whole genome shotgun (WGS) entry which is preliminary data.</text>
</comment>
<comment type="pathway">
    <text evidence="1">Porphyrin-containing compound metabolism; siroheme biosynthesis; sirohydrochlorin from precorrin-2: step 1/1.</text>
</comment>
<dbReference type="Pfam" id="PF14824">
    <property type="entry name" value="Sirohm_synth_M"/>
    <property type="match status" value="1"/>
</dbReference>
<dbReference type="InterPro" id="IPR006367">
    <property type="entry name" value="Sirohaem_synthase_N"/>
</dbReference>
<dbReference type="Pfam" id="PF13241">
    <property type="entry name" value="NAD_binding_7"/>
    <property type="match status" value="1"/>
</dbReference>
<dbReference type="InterPro" id="IPR000878">
    <property type="entry name" value="4pyrrol_Mease"/>
</dbReference>
<comment type="catalytic activity">
    <reaction evidence="6">
        <text>precorrin-2 + NAD(+) = sirohydrochlorin + NADH + 2 H(+)</text>
        <dbReference type="Rhea" id="RHEA:15613"/>
        <dbReference type="ChEBI" id="CHEBI:15378"/>
        <dbReference type="ChEBI" id="CHEBI:57540"/>
        <dbReference type="ChEBI" id="CHEBI:57945"/>
        <dbReference type="ChEBI" id="CHEBI:58351"/>
        <dbReference type="ChEBI" id="CHEBI:58827"/>
        <dbReference type="EC" id="1.3.1.76"/>
    </reaction>
</comment>
<sequence>MALYPLFANLSGREVLVVGGGEVATRKIEALLDADAHVLVHAHALDDTLSQWLQQGRLQRLYGDFDPDWLERVWLVVAATDDRAFNARLADEAQRRRRLVNIVDDAELSSFHVPAVVARAPLQVAISSGGAAPMLARRLREQLEAQLDDSLGKLAALFARHRGTIRARLPQLAQRRQWFDTMLDGAVAELLRTGQDAAAEATLVAALHQVTQAPLRGRVSLIGCDDGDPGRLTLRALRTMNQADVLLYDAEVAATVQALARRDAERLPMPPAPAARQALLLLHAGAGRHVVWLQAGVALRTPPPVALVAELAAHDIACDAAG</sequence>
<dbReference type="InterPro" id="IPR037115">
    <property type="entry name" value="Sirohaem_synt_dimer_dom_sf"/>
</dbReference>
<dbReference type="SUPFAM" id="SSF53790">
    <property type="entry name" value="Tetrapyrrole methylase"/>
    <property type="match status" value="1"/>
</dbReference>
<dbReference type="InterPro" id="IPR028281">
    <property type="entry name" value="Sirohaem_synthase_central"/>
</dbReference>
<dbReference type="Gene3D" id="3.40.50.720">
    <property type="entry name" value="NAD(P)-binding Rossmann-like Domain"/>
    <property type="match status" value="1"/>
</dbReference>
<feature type="domain" description="Tetrapyrrole methylase" evidence="7">
    <location>
        <begin position="219"/>
        <end position="319"/>
    </location>
</feature>
<evidence type="ECO:0000256" key="2">
    <source>
        <dbReference type="ARBA" id="ARBA00012400"/>
    </source>
</evidence>
<dbReference type="SUPFAM" id="SSF75615">
    <property type="entry name" value="Siroheme synthase middle domains-like"/>
    <property type="match status" value="1"/>
</dbReference>
<dbReference type="NCBIfam" id="TIGR01470">
    <property type="entry name" value="cysG_Nterm"/>
    <property type="match status" value="1"/>
</dbReference>
<dbReference type="Pfam" id="PF00590">
    <property type="entry name" value="TP_methylase"/>
    <property type="match status" value="1"/>
</dbReference>
<dbReference type="Gene3D" id="1.10.8.210">
    <property type="entry name" value="Sirohaem synthase, dimerisation domain"/>
    <property type="match status" value="1"/>
</dbReference>
<gene>
    <name evidence="10" type="ORF">ACFOLC_05740</name>
</gene>
<evidence type="ECO:0000256" key="4">
    <source>
        <dbReference type="ARBA" id="ARBA00023027"/>
    </source>
</evidence>
<keyword evidence="3" id="KW-0560">Oxidoreductase</keyword>
<dbReference type="Gene3D" id="3.30.160.110">
    <property type="entry name" value="Siroheme synthase, domain 2"/>
    <property type="match status" value="1"/>
</dbReference>
<dbReference type="PANTHER" id="PTHR35330">
    <property type="entry name" value="SIROHEME BIOSYNTHESIS PROTEIN MET8"/>
    <property type="match status" value="1"/>
</dbReference>
<proteinExistence type="predicted"/>
<dbReference type="PANTHER" id="PTHR35330:SF1">
    <property type="entry name" value="SIROHEME BIOSYNTHESIS PROTEIN MET8"/>
    <property type="match status" value="1"/>
</dbReference>